<dbReference type="Gene3D" id="3.40.1440.10">
    <property type="entry name" value="GIY-YIG endonuclease"/>
    <property type="match status" value="1"/>
</dbReference>
<organism evidence="3 4">
    <name type="scientific">Blautia hydrogenotrophica (strain DSM 10507 / JCM 14656 / S5a33)</name>
    <name type="common">Ruminococcus hydrogenotrophicus</name>
    <dbReference type="NCBI Taxonomy" id="476272"/>
    <lineage>
        <taxon>Bacteria</taxon>
        <taxon>Bacillati</taxon>
        <taxon>Bacillota</taxon>
        <taxon>Clostridia</taxon>
        <taxon>Lachnospirales</taxon>
        <taxon>Lachnospiraceae</taxon>
        <taxon>Blautia</taxon>
    </lineage>
</organism>
<gene>
    <name evidence="3" type="ORF">RUMHYD_03913</name>
</gene>
<feature type="non-terminal residue" evidence="3">
    <location>
        <position position="1"/>
    </location>
</feature>
<proteinExistence type="inferred from homology"/>
<dbReference type="PATRIC" id="fig|476272.21.peg.14"/>
<evidence type="ECO:0000313" key="4">
    <source>
        <dbReference type="Proteomes" id="UP000003100"/>
    </source>
</evidence>
<reference evidence="3 4" key="1">
    <citation type="submission" date="2009-01" db="EMBL/GenBank/DDBJ databases">
        <authorList>
            <person name="Fulton L."/>
            <person name="Clifton S."/>
            <person name="Fulton B."/>
            <person name="Xu J."/>
            <person name="Minx P."/>
            <person name="Pepin K.H."/>
            <person name="Johnson M."/>
            <person name="Bhonagiri V."/>
            <person name="Nash W.E."/>
            <person name="Mardis E.R."/>
            <person name="Wilson R.K."/>
        </authorList>
    </citation>
    <scope>NUCLEOTIDE SEQUENCE [LARGE SCALE GENOMIC DNA]</scope>
    <source>
        <strain evidence="4">DSM 10507 / JCM 14656 / S5a33</strain>
    </source>
</reference>
<dbReference type="InterPro" id="IPR000305">
    <property type="entry name" value="GIY-YIG_endonuc"/>
</dbReference>
<dbReference type="InterPro" id="IPR050190">
    <property type="entry name" value="UPF0213_domain"/>
</dbReference>
<dbReference type="CDD" id="cd10456">
    <property type="entry name" value="GIY-YIG_UPF0213"/>
    <property type="match status" value="1"/>
</dbReference>
<reference evidence="3 4" key="2">
    <citation type="submission" date="2009-02" db="EMBL/GenBank/DDBJ databases">
        <title>Draft genome sequence of Blautia hydrogenotrophica DSM 10507 (Ruminococcus hydrogenotrophicus DSM 10507).</title>
        <authorList>
            <person name="Sudarsanam P."/>
            <person name="Ley R."/>
            <person name="Guruge J."/>
            <person name="Turnbaugh P.J."/>
            <person name="Mahowald M."/>
            <person name="Liep D."/>
            <person name="Gordon J."/>
        </authorList>
    </citation>
    <scope>NUCLEOTIDE SEQUENCE [LARGE SCALE GENOMIC DNA]</scope>
    <source>
        <strain evidence="4">DSM 10507 / JCM 14656 / S5a33</strain>
    </source>
</reference>
<dbReference type="PROSITE" id="PS50164">
    <property type="entry name" value="GIY_YIG"/>
    <property type="match status" value="1"/>
</dbReference>
<dbReference type="Pfam" id="PF01541">
    <property type="entry name" value="GIY-YIG"/>
    <property type="match status" value="1"/>
</dbReference>
<dbReference type="eggNOG" id="COG2827">
    <property type="taxonomic scope" value="Bacteria"/>
</dbReference>
<name>C0CSP4_BLAHS</name>
<evidence type="ECO:0000313" key="3">
    <source>
        <dbReference type="EMBL" id="EEG47212.1"/>
    </source>
</evidence>
<evidence type="ECO:0000256" key="1">
    <source>
        <dbReference type="ARBA" id="ARBA00007435"/>
    </source>
</evidence>
<comment type="similarity">
    <text evidence="1">Belongs to the UPF0213 family.</text>
</comment>
<accession>C0CSP4</accession>
<dbReference type="PANTHER" id="PTHR34477:SF1">
    <property type="entry name" value="UPF0213 PROTEIN YHBQ"/>
    <property type="match status" value="1"/>
</dbReference>
<evidence type="ECO:0000259" key="2">
    <source>
        <dbReference type="PROSITE" id="PS50164"/>
    </source>
</evidence>
<dbReference type="Proteomes" id="UP000003100">
    <property type="component" value="Unassembled WGS sequence"/>
</dbReference>
<protein>
    <recommendedName>
        <fullName evidence="2">GIY-YIG domain-containing protein</fullName>
    </recommendedName>
</protein>
<feature type="domain" description="GIY-YIG" evidence="2">
    <location>
        <begin position="92"/>
        <end position="167"/>
    </location>
</feature>
<dbReference type="AlphaFoldDB" id="C0CSP4"/>
<comment type="caution">
    <text evidence="3">The sequence shown here is derived from an EMBL/GenBank/DDBJ whole genome shotgun (WGS) entry which is preliminary data.</text>
</comment>
<sequence>WAFFIFVTVHSLTLFPKFKNLKSYVHISEKFTYNKEDTKESPQSTSLLLLVLYGKYTISSIASDRLGCLLRHQVFGIPLHRYRSIFTVRGINMNYTYIVQCSDGTFYTGWTNDLSQRLNAHNSRKGAKYTRNRTPVVLVYYEAFLTRQEAMKREYSIKQLSRKEKLALINF</sequence>
<dbReference type="InterPro" id="IPR035901">
    <property type="entry name" value="GIY-YIG_endonuc_sf"/>
</dbReference>
<dbReference type="EMBL" id="ACBZ01000224">
    <property type="protein sequence ID" value="EEG47212.1"/>
    <property type="molecule type" value="Genomic_DNA"/>
</dbReference>
<dbReference type="SUPFAM" id="SSF82771">
    <property type="entry name" value="GIY-YIG endonuclease"/>
    <property type="match status" value="1"/>
</dbReference>
<keyword evidence="4" id="KW-1185">Reference proteome</keyword>
<dbReference type="PANTHER" id="PTHR34477">
    <property type="entry name" value="UPF0213 PROTEIN YHBQ"/>
    <property type="match status" value="1"/>
</dbReference>
<dbReference type="HOGENOM" id="CLU_1558441_0_0_9"/>